<name>A0A0F9HN09_9ZZZZ</name>
<feature type="compositionally biased region" description="Gly residues" evidence="1">
    <location>
        <begin position="537"/>
        <end position="553"/>
    </location>
</feature>
<evidence type="ECO:0000313" key="2">
    <source>
        <dbReference type="EMBL" id="KKM16517.1"/>
    </source>
</evidence>
<feature type="region of interest" description="Disordered" evidence="1">
    <location>
        <begin position="517"/>
        <end position="566"/>
    </location>
</feature>
<evidence type="ECO:0000256" key="1">
    <source>
        <dbReference type="SAM" id="MobiDB-lite"/>
    </source>
</evidence>
<organism evidence="2">
    <name type="scientific">marine sediment metagenome</name>
    <dbReference type="NCBI Taxonomy" id="412755"/>
    <lineage>
        <taxon>unclassified sequences</taxon>
        <taxon>metagenomes</taxon>
        <taxon>ecological metagenomes</taxon>
    </lineage>
</organism>
<protein>
    <recommendedName>
        <fullName evidence="3">Phage portal protein</fullName>
    </recommendedName>
</protein>
<comment type="caution">
    <text evidence="2">The sequence shown here is derived from an EMBL/GenBank/DDBJ whole genome shotgun (WGS) entry which is preliminary data.</text>
</comment>
<gene>
    <name evidence="2" type="ORF">LCGC14_1685020</name>
</gene>
<evidence type="ECO:0008006" key="3">
    <source>
        <dbReference type="Google" id="ProtNLM"/>
    </source>
</evidence>
<reference evidence="2" key="1">
    <citation type="journal article" date="2015" name="Nature">
        <title>Complex archaea that bridge the gap between prokaryotes and eukaryotes.</title>
        <authorList>
            <person name="Spang A."/>
            <person name="Saw J.H."/>
            <person name="Jorgensen S.L."/>
            <person name="Zaremba-Niedzwiedzka K."/>
            <person name="Martijn J."/>
            <person name="Lind A.E."/>
            <person name="van Eijk R."/>
            <person name="Schleper C."/>
            <person name="Guy L."/>
            <person name="Ettema T.J."/>
        </authorList>
    </citation>
    <scope>NUCLEOTIDE SEQUENCE</scope>
</reference>
<feature type="compositionally biased region" description="Low complexity" evidence="1">
    <location>
        <begin position="517"/>
        <end position="536"/>
    </location>
</feature>
<sequence>TMGRAGMQNAGAIWKGEDRRLESALGENVSGYIGINDYGFKGKRQYIADRRYLLDLYVVAYNNADVRTAITHQRNEIFRRGFDWVQSWDYKCPVDDEEFTAIDARKTDYKHTHKIKKEEGVKEVEVGMEMPDEGQKVEFDKFIESCNYFGQSLETILRECWDDINVEDDAFMFVSKEYTAEQQVDENNQPTGEWEITGKPRFIFRLDPVLVEFDLDQRGIPGMRHHICLLHRDELLEVPPGEGWELEWKGKCPTCGLPTYPTIFKYNESYLQGGYGTAQAKVLYLTADEVIHWSYYTPSELYGYPPILSIYEKALTLIGMDRYIYDYFYERKVPQGIISTVTDDPRGIDSVKSELQAKMQQDPHYIPWIAVSAKTGAGKTEFVRFAYTLDELNYLPVRDEIRERIAGIYGVSAIWMSSVQGIGGLNAESQQLQVMSRVVEGAQRIFHEQVFPALMAHFGVTDWDMELATPEEDSELAELQIRQSKATWAQTMAAIGFGIEYDQEKDEYTITGNVPSMQEQQQAMSEQQNIMGEQGQPAGGEFPGAGAGGGGGAPAPPPPDVGAQLD</sequence>
<feature type="non-terminal residue" evidence="2">
    <location>
        <position position="1"/>
    </location>
</feature>
<accession>A0A0F9HN09</accession>
<dbReference type="EMBL" id="LAZR01014657">
    <property type="protein sequence ID" value="KKM16517.1"/>
    <property type="molecule type" value="Genomic_DNA"/>
</dbReference>
<dbReference type="AlphaFoldDB" id="A0A0F9HN09"/>
<proteinExistence type="predicted"/>